<evidence type="ECO:0000256" key="1">
    <source>
        <dbReference type="SAM" id="MobiDB-lite"/>
    </source>
</evidence>
<reference evidence="2 3" key="1">
    <citation type="journal article" date="2020" name="G3 (Bethesda)">
        <title>Improved Reference Genome for Cyclotella cryptica CCMP332, a Model for Cell Wall Morphogenesis, Salinity Adaptation, and Lipid Production in Diatoms (Bacillariophyta).</title>
        <authorList>
            <person name="Roberts W.R."/>
            <person name="Downey K.M."/>
            <person name="Ruck E.C."/>
            <person name="Traller J.C."/>
            <person name="Alverson A.J."/>
        </authorList>
    </citation>
    <scope>NUCLEOTIDE SEQUENCE [LARGE SCALE GENOMIC DNA]</scope>
    <source>
        <strain evidence="2 3">CCMP332</strain>
    </source>
</reference>
<evidence type="ECO:0000313" key="3">
    <source>
        <dbReference type="Proteomes" id="UP001516023"/>
    </source>
</evidence>
<sequence length="2889" mass="315217">MNPFSRPPSSQRGRARLRPNPLKSLAMLLPFLYGIATCLTHVEAAASEPLLGGQYVPTTDVGFIEDLTLLIEAIADEPDSTKGQQFYSKFTPGSKFSLESIGANISSTILDQTTNPLYAIYMYGYWKSANGNGNDGEHMPRDEMLFLDDAVDFYGHTIITNEFEKKTGYNATLNAETIRVTNMWMATVQSLYEAAALCHLGPDGMDPVNYVSPIDKAAAFYFGTHEDEASTEGGSLFAWASRTRKLLVGDGAFMVNDAMKSGIIQLQQLLTQCLSAFDSETTDEEEYEMEKLVNDLTGRMTVPLVQNLIYYANEVAKSEVKDADTIDFLILYALVTLPPIMVCDEAGFNSLYDKLVTNPRQLDTTALSEVLTTLFNSFTCLGVTCDQVGVPYYIIPQMAIDLPVCEDIPMNVTVAGYQGNYDRMLESAVVDLDVLTIGTLVEMEANENAKNVYWWNKFGLSLSQTMYDVSLNDMALAYNHEKNTAAQSYDAKFAIDDLVTSAIQKTGDFISTSSIQRRQVVETLLATIVLPIYALDSLYNAIDTCTNNQIAGEGQHDTTEWDKAAASLVGFLEGPNDGGSGKGALLYNLGQVLCANAGACDNGGGADVNNLLMASFKDGKDQLLESDCTSAEQHVYEIEIYMQTVLLDAVAFYAKRIKDDPTDGLNLANGYALATALYPLVNFGRENDNDSTDTIIESNLGTFGVPGNSEGMDAVIDALTAYATRNNNIDCDVLYTISCEIDSNPVTTVTQSTMTATLSTGDATEPSPAMSPQPSSSTYFPTYLPSVTARPTQPIALEGGIAAGDNGTISSPLYSGAYVPTSNVDNIVNLMGLLEEIEQPGTSLDAGLAFYTQEVEVGLSLQSLSTGSEWNFVTNINPMQIIYMYGLWVSGDGDNDSNGYSNKKFDGGDIAQYGNTIIQDGFKKNSGYDEKLTAETIRVTNVWMAMVTELYKAVESCGDGSASTTEPGFNPVDHAAAFWFGSAKDDIQSVTDGGSLHAWAARAAASFIEQSIGVNDEMLTMLNKLQSNYTTCKDVARDDANEITSHMRKDVLYITRLMTIPIVQNFITDLATKSGKAPAERDYLILYSLALLPQLSICDEDVLDTLFTELVLENASFNNTKFSETIKAIQDRYDCLGISCSLVGTSTYSDKSWPSCVDHADPSVILSIAGYEPFSKASSELSKIDLDVSTILSFIVMEANDAAFEVYKTGRNVIGNSGSYISILDLKVPSNPTVISWYSKFNGDYGVNYLWLTESAIRGVGNFVSTTPLQNSAAASVALATMDLHLAILENLYQAVQNCRDGSDPLVVRALWDRAVALTVGWTEGQSEFGSQTDGYLFFQLAQEVCKLFNSCDSDGNSEINNRLLTEFNNGVGIISLSECDSLEEHVGAIETLLQTIVLDNLAYHIDSAESDDRNYLLAHCLSYAIMPFMRSVDEPSADVLERNLGTFPTTIYLEDGKEAVYSALKAFVDAKGIDCDLLGSSICAGITSSDADSVASPNDTGLTLANGEYTPFTDVTNLTAGLSSVTKKICNAQNAASAKNVYTDDETAGFTLQSLSLTAKDVMSNEVLFNQFVYAFFDEVDKTDGSLLFDGSPAVEYGNTIVSDAVDNNIALGCVSVKVLIMWMWVVHKLNQSIEECKAGDPEKYGSIDEAAAVWIGNVSASDEGGLLYEMAEELGGYFSQKDGDYMTTLNSEIISRLNLAQTTFFVNNTRCKSDGNAVKVLRKLVNEIVSYMTAVIIQGLIHSMLEENNAKDKATFVELYYFAFLPHIARCGHDGLKDSLYNDLVVGNFNPFFAPDVIDSIHSQLNCLGLQCEDIGRHILADESYPECLDNVDLLGYTPANGTRTNMPARLDLDAVAIHQLMSMEKYSLAREIYLNGLNYYDYDNEAQFGFVSFHNLTQSATIGNTDFDTYELYNEYLSKNPGDFVDEFILDSFDNNDKFNGTTAKQRELAVSTAIKLFVSYMSALEALNVAVSNCETNTPRALTAWDGGTALLIGSVEGTESGTNTANSTKDGRMFYSVSNALCDHFDTCTQDGSAVSDDLLALLTQGQGYIYDKSCPDVTSTLKSIVQLCAVSLIQSALYFADESSDEDNLAAGYIASMAVLPIVDKIDPDAATAIKREMRFRPSSIDSNSSAVFDAFRTMLSNPQSDIDCEMISNIDRLCDAPDAPASINPDEPSVISDGLYVATNFVTDRSYISLDISDITDKIKSDLRDQAVDLYKNGANSPTYNANGQLIGKRSISRFSTDSANNMTENPVYNLFLIGLADENYEFIGRPVTTYADSFVMDLLYSNDRQKQLAAPNAMVVLNIWMEVVQKMYSAYNSCKSTLITNGRRLEGGEASLFIDEAAAYWIGDSQETGSSSQGHLLYALTEFLGEKFEDIPQGSQSSINTRIIDLINQAKSHISITKSCSTSPTSHSELRNIIEELVPLMAVPLLRGLFYYLSIRDSTKTKLYALSVLPLFSTCSKSTFLELKSDLIDSYVVDVEKDYVFSRIQSMYDCLGLSCDMVGFMPRNNFTHCQESATNKQLAGFSYVGDHDSFGQASHSKIDVDIKDIEAFIDNGLDIFPTDNGLGKDFYQFQQYSSSYASVQGLAKSSGREVVPSFASFRRYFNDDVNYADSIIVDAFQQEGVYATATSDVRRRAISFTMRYMVTYMAALEKLYTTINLCTDSNKSEAYESLDAAAAYIIGSSEGTQDGGSYDGVLLFMLAKRLCVHFKTCSSSNNAESNERIISLLYAAQGEIDVGACDSLAKTVRGIENTLVIPLIQGTLFTALQNDLFINKVIDAGDYLAEGQVLAQCILPLIHDVDPSAANDIESVMVDGFPNHAKVFRAMGIAIPKMKGLDCNMVGILNGISFCSGAETTNSGPHTRKEGNVLVALGLSFLVIR</sequence>
<proteinExistence type="predicted"/>
<comment type="caution">
    <text evidence="2">The sequence shown here is derived from an EMBL/GenBank/DDBJ whole genome shotgun (WGS) entry which is preliminary data.</text>
</comment>
<dbReference type="Proteomes" id="UP001516023">
    <property type="component" value="Unassembled WGS sequence"/>
</dbReference>
<feature type="region of interest" description="Disordered" evidence="1">
    <location>
        <begin position="758"/>
        <end position="777"/>
    </location>
</feature>
<protein>
    <submittedName>
        <fullName evidence="2">Uncharacterized protein</fullName>
    </submittedName>
</protein>
<gene>
    <name evidence="2" type="ORF">HJC23_004586</name>
</gene>
<accession>A0ABD3QEH8</accession>
<dbReference type="EMBL" id="JABMIG020000043">
    <property type="protein sequence ID" value="KAL3798798.1"/>
    <property type="molecule type" value="Genomic_DNA"/>
</dbReference>
<evidence type="ECO:0000313" key="2">
    <source>
        <dbReference type="EMBL" id="KAL3798798.1"/>
    </source>
</evidence>
<organism evidence="2 3">
    <name type="scientific">Cyclotella cryptica</name>
    <dbReference type="NCBI Taxonomy" id="29204"/>
    <lineage>
        <taxon>Eukaryota</taxon>
        <taxon>Sar</taxon>
        <taxon>Stramenopiles</taxon>
        <taxon>Ochrophyta</taxon>
        <taxon>Bacillariophyta</taxon>
        <taxon>Coscinodiscophyceae</taxon>
        <taxon>Thalassiosirophycidae</taxon>
        <taxon>Stephanodiscales</taxon>
        <taxon>Stephanodiscaceae</taxon>
        <taxon>Cyclotella</taxon>
    </lineage>
</organism>
<name>A0ABD3QEH8_9STRA</name>
<keyword evidence="3" id="KW-1185">Reference proteome</keyword>